<evidence type="ECO:0000256" key="7">
    <source>
        <dbReference type="RuleBase" id="RU363032"/>
    </source>
</evidence>
<feature type="transmembrane region" description="Helical" evidence="7">
    <location>
        <begin position="192"/>
        <end position="215"/>
    </location>
</feature>
<reference evidence="9 10" key="1">
    <citation type="submission" date="2023-01" db="EMBL/GenBank/DDBJ databases">
        <title>Characterization of estradiol degrading bacteria Microbacterium sp. MZT7 and reveal degrading genes through genome analysis.</title>
        <authorList>
            <person name="Hao P."/>
            <person name="Gao Y."/>
        </authorList>
    </citation>
    <scope>NUCLEOTIDE SEQUENCE [LARGE SCALE GENOMIC DNA]</scope>
    <source>
        <strain evidence="9 10">MZT7</strain>
    </source>
</reference>
<evidence type="ECO:0000256" key="5">
    <source>
        <dbReference type="ARBA" id="ARBA00022989"/>
    </source>
</evidence>
<evidence type="ECO:0000256" key="4">
    <source>
        <dbReference type="ARBA" id="ARBA00022692"/>
    </source>
</evidence>
<gene>
    <name evidence="9" type="ORF">K8F61_12360</name>
</gene>
<dbReference type="SUPFAM" id="SSF161098">
    <property type="entry name" value="MetI-like"/>
    <property type="match status" value="1"/>
</dbReference>
<keyword evidence="6 7" id="KW-0472">Membrane</keyword>
<keyword evidence="10" id="KW-1185">Reference proteome</keyword>
<dbReference type="InterPro" id="IPR035906">
    <property type="entry name" value="MetI-like_sf"/>
</dbReference>
<comment type="subcellular location">
    <subcellularLocation>
        <location evidence="1 7">Cell membrane</location>
        <topology evidence="1 7">Multi-pass membrane protein</topology>
    </subcellularLocation>
</comment>
<feature type="domain" description="ABC transmembrane type-1" evidence="8">
    <location>
        <begin position="113"/>
        <end position="314"/>
    </location>
</feature>
<evidence type="ECO:0000313" key="9">
    <source>
        <dbReference type="EMBL" id="UGS25469.1"/>
    </source>
</evidence>
<keyword evidence="2 7" id="KW-0813">Transport</keyword>
<keyword evidence="4 7" id="KW-0812">Transmembrane</keyword>
<feature type="transmembrane region" description="Helical" evidence="7">
    <location>
        <begin position="245"/>
        <end position="271"/>
    </location>
</feature>
<evidence type="ECO:0000256" key="6">
    <source>
        <dbReference type="ARBA" id="ARBA00023136"/>
    </source>
</evidence>
<dbReference type="InterPro" id="IPR000515">
    <property type="entry name" value="MetI-like"/>
</dbReference>
<name>A0ABY3RNR1_9MICO</name>
<dbReference type="PROSITE" id="PS50928">
    <property type="entry name" value="ABC_TM1"/>
    <property type="match status" value="1"/>
</dbReference>
<dbReference type="CDD" id="cd06261">
    <property type="entry name" value="TM_PBP2"/>
    <property type="match status" value="1"/>
</dbReference>
<dbReference type="Pfam" id="PF00528">
    <property type="entry name" value="BPD_transp_1"/>
    <property type="match status" value="1"/>
</dbReference>
<evidence type="ECO:0000256" key="1">
    <source>
        <dbReference type="ARBA" id="ARBA00004651"/>
    </source>
</evidence>
<feature type="transmembrane region" description="Helical" evidence="7">
    <location>
        <begin position="153"/>
        <end position="180"/>
    </location>
</feature>
<evidence type="ECO:0000256" key="2">
    <source>
        <dbReference type="ARBA" id="ARBA00022448"/>
    </source>
</evidence>
<feature type="transmembrane region" description="Helical" evidence="7">
    <location>
        <begin position="21"/>
        <end position="42"/>
    </location>
</feature>
<accession>A0ABY3RNR1</accession>
<feature type="transmembrane region" description="Helical" evidence="7">
    <location>
        <begin position="291"/>
        <end position="317"/>
    </location>
</feature>
<proteinExistence type="inferred from homology"/>
<keyword evidence="3" id="KW-1003">Cell membrane</keyword>
<dbReference type="PANTHER" id="PTHR43163:SF6">
    <property type="entry name" value="DIPEPTIDE TRANSPORT SYSTEM PERMEASE PROTEIN DPPB-RELATED"/>
    <property type="match status" value="1"/>
</dbReference>
<comment type="similarity">
    <text evidence="7">Belongs to the binding-protein-dependent transport system permease family.</text>
</comment>
<evidence type="ECO:0000259" key="8">
    <source>
        <dbReference type="PROSITE" id="PS50928"/>
    </source>
</evidence>
<evidence type="ECO:0000256" key="3">
    <source>
        <dbReference type="ARBA" id="ARBA00022475"/>
    </source>
</evidence>
<feature type="transmembrane region" description="Helical" evidence="7">
    <location>
        <begin position="119"/>
        <end position="141"/>
    </location>
</feature>
<dbReference type="EMBL" id="CP082781">
    <property type="protein sequence ID" value="UGS25469.1"/>
    <property type="molecule type" value="Genomic_DNA"/>
</dbReference>
<organism evidence="9 10">
    <name type="scientific">Microbacterium resistens</name>
    <dbReference type="NCBI Taxonomy" id="156977"/>
    <lineage>
        <taxon>Bacteria</taxon>
        <taxon>Bacillati</taxon>
        <taxon>Actinomycetota</taxon>
        <taxon>Actinomycetes</taxon>
        <taxon>Micrococcales</taxon>
        <taxon>Microbacteriaceae</taxon>
        <taxon>Microbacterium</taxon>
    </lineage>
</organism>
<sequence>MTGTIPPGRGRRIMGYILPRVAQFVFVVLATYTVVFLLITFLPGDPVLAALASKSGGDTVVDPETLERLRERYGLAGTPWEQYWHRLGMLLQGDLGISLATGQPVATMIARTLPHSVEIAVLALVIAIVLAVLVTFLAFLAPTRWLRNVLLQIPPFGVAIPAFLTGLLLISVFSFGLGWLPSSGTRQAGSAILPAITLALPVGAILFQVFSAAVIEAQAGQHVFTAVAKGVPPRRIFTAHLLRNALLPSITMLGLTIGYLAAGTAVVETVFSRDGIGRMTVNAVLARDITVIQGIVLLIAAVYATVNLVVDLAYGVIDPRTRRSGRGRGAARPAAPAEAAA</sequence>
<evidence type="ECO:0000313" key="10">
    <source>
        <dbReference type="Proteomes" id="UP001199642"/>
    </source>
</evidence>
<protein>
    <submittedName>
        <fullName evidence="9">ABC transporter permease</fullName>
    </submittedName>
</protein>
<dbReference type="Gene3D" id="1.10.3720.10">
    <property type="entry name" value="MetI-like"/>
    <property type="match status" value="1"/>
</dbReference>
<dbReference type="RefSeq" id="WP_157518273.1">
    <property type="nucleotide sequence ID" value="NZ_CP082781.1"/>
</dbReference>
<dbReference type="PANTHER" id="PTHR43163">
    <property type="entry name" value="DIPEPTIDE TRANSPORT SYSTEM PERMEASE PROTEIN DPPB-RELATED"/>
    <property type="match status" value="1"/>
</dbReference>
<dbReference type="Proteomes" id="UP001199642">
    <property type="component" value="Chromosome"/>
</dbReference>
<keyword evidence="5 7" id="KW-1133">Transmembrane helix</keyword>